<feature type="transmembrane region" description="Helical" evidence="1">
    <location>
        <begin position="20"/>
        <end position="39"/>
    </location>
</feature>
<sequence>MKTRGPWQGMTNIIQFNARFYLMASVVLVAALVALFAASHMGVKLASLLAVLGAGYFIFVSLGVSHLIYDRSDLYRWNWLDRALKGAGRKQSVYCHSGLDEASEAIRERTSPDRWITLDHFDAVLMTEPSIHRARQLYPPTPETIPSTFDTWPVEAESTDVIFGLLAIHEFRSEDERGRWFREALRCLRPGGRIVIVEHLRNGANFLAFGPGFRHFHSAANWKRCWESAGLRAEDEFPITPWLRTFVLVRP</sequence>
<keyword evidence="3" id="KW-0808">Transferase</keyword>
<proteinExistence type="predicted"/>
<dbReference type="Gene3D" id="3.40.50.150">
    <property type="entry name" value="Vaccinia Virus protein VP39"/>
    <property type="match status" value="1"/>
</dbReference>
<keyword evidence="4" id="KW-1185">Reference proteome</keyword>
<keyword evidence="1" id="KW-0812">Transmembrane</keyword>
<evidence type="ECO:0000256" key="1">
    <source>
        <dbReference type="SAM" id="Phobius"/>
    </source>
</evidence>
<dbReference type="Pfam" id="PF08241">
    <property type="entry name" value="Methyltransf_11"/>
    <property type="match status" value="1"/>
</dbReference>
<dbReference type="KEGG" id="luo:HHL09_19805"/>
<evidence type="ECO:0000259" key="2">
    <source>
        <dbReference type="Pfam" id="PF08241"/>
    </source>
</evidence>
<gene>
    <name evidence="3" type="ORF">HHL09_19805</name>
</gene>
<evidence type="ECO:0000313" key="3">
    <source>
        <dbReference type="EMBL" id="QJE97935.1"/>
    </source>
</evidence>
<dbReference type="AlphaFoldDB" id="A0A858RMK0"/>
<name>A0A858RMK0_9BACT</name>
<dbReference type="GO" id="GO:0032259">
    <property type="term" value="P:methylation"/>
    <property type="evidence" value="ECO:0007669"/>
    <property type="project" value="UniProtKB-KW"/>
</dbReference>
<dbReference type="SUPFAM" id="SSF53335">
    <property type="entry name" value="S-adenosyl-L-methionine-dependent methyltransferases"/>
    <property type="match status" value="2"/>
</dbReference>
<dbReference type="InterPro" id="IPR013216">
    <property type="entry name" value="Methyltransf_11"/>
</dbReference>
<dbReference type="RefSeq" id="WP_169456361.1">
    <property type="nucleotide sequence ID" value="NZ_CP051774.1"/>
</dbReference>
<protein>
    <submittedName>
        <fullName evidence="3">Class I SAM-dependent methyltransferase</fullName>
    </submittedName>
</protein>
<keyword evidence="1" id="KW-0472">Membrane</keyword>
<organism evidence="3 4">
    <name type="scientific">Luteolibacter luteus</name>
    <dbReference type="NCBI Taxonomy" id="2728835"/>
    <lineage>
        <taxon>Bacteria</taxon>
        <taxon>Pseudomonadati</taxon>
        <taxon>Verrucomicrobiota</taxon>
        <taxon>Verrucomicrobiia</taxon>
        <taxon>Verrucomicrobiales</taxon>
        <taxon>Verrucomicrobiaceae</taxon>
        <taxon>Luteolibacter</taxon>
    </lineage>
</organism>
<keyword evidence="3" id="KW-0489">Methyltransferase</keyword>
<accession>A0A858RMK0</accession>
<dbReference type="EMBL" id="CP051774">
    <property type="protein sequence ID" value="QJE97935.1"/>
    <property type="molecule type" value="Genomic_DNA"/>
</dbReference>
<dbReference type="Proteomes" id="UP000501812">
    <property type="component" value="Chromosome"/>
</dbReference>
<evidence type="ECO:0000313" key="4">
    <source>
        <dbReference type="Proteomes" id="UP000501812"/>
    </source>
</evidence>
<reference evidence="3 4" key="1">
    <citation type="submission" date="2020-04" db="EMBL/GenBank/DDBJ databases">
        <title>Luteolibacter sp. G-1-1-1 isolated from soil.</title>
        <authorList>
            <person name="Dahal R.H."/>
        </authorList>
    </citation>
    <scope>NUCLEOTIDE SEQUENCE [LARGE SCALE GENOMIC DNA]</scope>
    <source>
        <strain evidence="3 4">G-1-1-1</strain>
    </source>
</reference>
<feature type="domain" description="Methyltransferase type 11" evidence="2">
    <location>
        <begin position="127"/>
        <end position="196"/>
    </location>
</feature>
<dbReference type="InterPro" id="IPR029063">
    <property type="entry name" value="SAM-dependent_MTases_sf"/>
</dbReference>
<feature type="transmembrane region" description="Helical" evidence="1">
    <location>
        <begin position="45"/>
        <end position="69"/>
    </location>
</feature>
<keyword evidence="1" id="KW-1133">Transmembrane helix</keyword>
<dbReference type="GO" id="GO:0008757">
    <property type="term" value="F:S-adenosylmethionine-dependent methyltransferase activity"/>
    <property type="evidence" value="ECO:0007669"/>
    <property type="project" value="InterPro"/>
</dbReference>